<dbReference type="PROSITE" id="PS50977">
    <property type="entry name" value="HTH_TETR_2"/>
    <property type="match status" value="1"/>
</dbReference>
<keyword evidence="1" id="KW-0805">Transcription regulation</keyword>
<keyword evidence="7" id="KW-1185">Reference proteome</keyword>
<name>A0AAJ6AIR2_9MICC</name>
<dbReference type="Pfam" id="PF16859">
    <property type="entry name" value="TetR_C_11"/>
    <property type="match status" value="1"/>
</dbReference>
<sequence length="193" mass="21377">MTEEQKSRGGRPRSVASHEAILQATSELLAEGGHHQVTMESIAARAGVSKQTIYRWWSSKNDVVLEAISQGKVTYYPAPAPHTDHLKADLLAWMSTELDKIFDDADTPQLVQNLISMVAAAGEDAEQLFRPISDPLMNVLIGRLRHAEREQPGTLRSSPEIIAEMVAGALLWRLLIKRPVPEHWAESILDAVL</sequence>
<dbReference type="InterPro" id="IPR009057">
    <property type="entry name" value="Homeodomain-like_sf"/>
</dbReference>
<dbReference type="PANTHER" id="PTHR30055:SF148">
    <property type="entry name" value="TETR-FAMILY TRANSCRIPTIONAL REGULATOR"/>
    <property type="match status" value="1"/>
</dbReference>
<dbReference type="InterPro" id="IPR001647">
    <property type="entry name" value="HTH_TetR"/>
</dbReference>
<dbReference type="Proteomes" id="UP001224674">
    <property type="component" value="Chromosome"/>
</dbReference>
<dbReference type="AlphaFoldDB" id="A0AAJ6AIR2"/>
<proteinExistence type="predicted"/>
<evidence type="ECO:0000313" key="6">
    <source>
        <dbReference type="EMBL" id="WGH92989.1"/>
    </source>
</evidence>
<feature type="DNA-binding region" description="H-T-H motif" evidence="4">
    <location>
        <begin position="38"/>
        <end position="57"/>
    </location>
</feature>
<gene>
    <name evidence="6" type="ORF">QDX21_11960</name>
</gene>
<dbReference type="InterPro" id="IPR050109">
    <property type="entry name" value="HTH-type_TetR-like_transc_reg"/>
</dbReference>
<dbReference type="RefSeq" id="WP_110100714.1">
    <property type="nucleotide sequence ID" value="NZ_CP122562.1"/>
</dbReference>
<evidence type="ECO:0000256" key="4">
    <source>
        <dbReference type="PROSITE-ProRule" id="PRU00335"/>
    </source>
</evidence>
<protein>
    <submittedName>
        <fullName evidence="6">TetR/AcrR family transcriptional regulator</fullName>
    </submittedName>
</protein>
<dbReference type="SUPFAM" id="SSF46689">
    <property type="entry name" value="Homeodomain-like"/>
    <property type="match status" value="1"/>
</dbReference>
<organism evidence="6 7">
    <name type="scientific">Auritidibacter ignavus</name>
    <dbReference type="NCBI Taxonomy" id="678932"/>
    <lineage>
        <taxon>Bacteria</taxon>
        <taxon>Bacillati</taxon>
        <taxon>Actinomycetota</taxon>
        <taxon>Actinomycetes</taxon>
        <taxon>Micrococcales</taxon>
        <taxon>Micrococcaceae</taxon>
        <taxon>Auritidibacter</taxon>
    </lineage>
</organism>
<dbReference type="InterPro" id="IPR011075">
    <property type="entry name" value="TetR_C"/>
</dbReference>
<dbReference type="InterPro" id="IPR036271">
    <property type="entry name" value="Tet_transcr_reg_TetR-rel_C_sf"/>
</dbReference>
<evidence type="ECO:0000259" key="5">
    <source>
        <dbReference type="PROSITE" id="PS50977"/>
    </source>
</evidence>
<dbReference type="PANTHER" id="PTHR30055">
    <property type="entry name" value="HTH-TYPE TRANSCRIPTIONAL REGULATOR RUTR"/>
    <property type="match status" value="1"/>
</dbReference>
<evidence type="ECO:0000256" key="2">
    <source>
        <dbReference type="ARBA" id="ARBA00023125"/>
    </source>
</evidence>
<accession>A0AAJ6AIR2</accession>
<dbReference type="EMBL" id="CP122566">
    <property type="protein sequence ID" value="WGH92989.1"/>
    <property type="molecule type" value="Genomic_DNA"/>
</dbReference>
<dbReference type="Pfam" id="PF00440">
    <property type="entry name" value="TetR_N"/>
    <property type="match status" value="1"/>
</dbReference>
<dbReference type="PRINTS" id="PR00455">
    <property type="entry name" value="HTHTETR"/>
</dbReference>
<dbReference type="Gene3D" id="1.10.10.60">
    <property type="entry name" value="Homeodomain-like"/>
    <property type="match status" value="1"/>
</dbReference>
<dbReference type="GO" id="GO:0000976">
    <property type="term" value="F:transcription cis-regulatory region binding"/>
    <property type="evidence" value="ECO:0007669"/>
    <property type="project" value="TreeGrafter"/>
</dbReference>
<dbReference type="GO" id="GO:0003700">
    <property type="term" value="F:DNA-binding transcription factor activity"/>
    <property type="evidence" value="ECO:0007669"/>
    <property type="project" value="TreeGrafter"/>
</dbReference>
<keyword evidence="3" id="KW-0804">Transcription</keyword>
<reference evidence="6 7" key="1">
    <citation type="submission" date="2023-03" db="EMBL/GenBank/DDBJ databases">
        <title>Complete genome sequences of several Auritidibacter ignavus strains isolated from ear infections.</title>
        <authorList>
            <person name="Baehr T."/>
            <person name="Baumhoegger A.M."/>
        </authorList>
    </citation>
    <scope>NUCLEOTIDE SEQUENCE [LARGE SCALE GENOMIC DNA]</scope>
    <source>
        <strain evidence="6 7">BABAE-6</strain>
    </source>
</reference>
<evidence type="ECO:0000256" key="3">
    <source>
        <dbReference type="ARBA" id="ARBA00023163"/>
    </source>
</evidence>
<dbReference type="SUPFAM" id="SSF48498">
    <property type="entry name" value="Tetracyclin repressor-like, C-terminal domain"/>
    <property type="match status" value="1"/>
</dbReference>
<dbReference type="Gene3D" id="1.10.357.10">
    <property type="entry name" value="Tetracycline Repressor, domain 2"/>
    <property type="match status" value="1"/>
</dbReference>
<keyword evidence="2 4" id="KW-0238">DNA-binding</keyword>
<evidence type="ECO:0000256" key="1">
    <source>
        <dbReference type="ARBA" id="ARBA00023015"/>
    </source>
</evidence>
<feature type="domain" description="HTH tetR-type" evidence="5">
    <location>
        <begin position="15"/>
        <end position="75"/>
    </location>
</feature>
<evidence type="ECO:0000313" key="7">
    <source>
        <dbReference type="Proteomes" id="UP001224674"/>
    </source>
</evidence>